<accession>A0A4Z1K8C8</accession>
<evidence type="ECO:0000313" key="2">
    <source>
        <dbReference type="Proteomes" id="UP000297229"/>
    </source>
</evidence>
<comment type="caution">
    <text evidence="1">The sequence shown here is derived from an EMBL/GenBank/DDBJ whole genome shotgun (WGS) entry which is preliminary data.</text>
</comment>
<sequence>MQEIRMVNRVHYVGSVDDTGGEYLTNAEEEEELGDETVKMNGRQADAVTRHNGNAERSQISATPRRIHSTMFHTWNM</sequence>
<dbReference type="Proteomes" id="UP000297229">
    <property type="component" value="Unassembled WGS sequence"/>
</dbReference>
<dbReference type="EMBL" id="PQXM01000009">
    <property type="protein sequence ID" value="TGO80340.1"/>
    <property type="molecule type" value="Genomic_DNA"/>
</dbReference>
<keyword evidence="2" id="KW-1185">Reference proteome</keyword>
<evidence type="ECO:0000313" key="1">
    <source>
        <dbReference type="EMBL" id="TGO80340.1"/>
    </source>
</evidence>
<proteinExistence type="predicted"/>
<protein>
    <submittedName>
        <fullName evidence="1">Uncharacterized protein</fullName>
    </submittedName>
</protein>
<gene>
    <name evidence="1" type="ORF">BELL_0009g00260</name>
</gene>
<dbReference type="AlphaFoldDB" id="A0A4Z1K8C8"/>
<reference evidence="1 2" key="1">
    <citation type="submission" date="2017-12" db="EMBL/GenBank/DDBJ databases">
        <title>Comparative genomics of Botrytis spp.</title>
        <authorList>
            <person name="Valero-Jimenez C.A."/>
            <person name="Tapia P."/>
            <person name="Veloso J."/>
            <person name="Silva-Moreno E."/>
            <person name="Staats M."/>
            <person name="Valdes J.H."/>
            <person name="Van Kan J.A.L."/>
        </authorList>
    </citation>
    <scope>NUCLEOTIDE SEQUENCE [LARGE SCALE GENOMIC DNA]</scope>
    <source>
        <strain evidence="1 2">Be9601</strain>
    </source>
</reference>
<name>A0A4Z1K8C8_9HELO</name>
<organism evidence="1 2">
    <name type="scientific">Botrytis elliptica</name>
    <dbReference type="NCBI Taxonomy" id="278938"/>
    <lineage>
        <taxon>Eukaryota</taxon>
        <taxon>Fungi</taxon>
        <taxon>Dikarya</taxon>
        <taxon>Ascomycota</taxon>
        <taxon>Pezizomycotina</taxon>
        <taxon>Leotiomycetes</taxon>
        <taxon>Helotiales</taxon>
        <taxon>Sclerotiniaceae</taxon>
        <taxon>Botrytis</taxon>
    </lineage>
</organism>